<feature type="compositionally biased region" description="Basic and acidic residues" evidence="1">
    <location>
        <begin position="435"/>
        <end position="449"/>
    </location>
</feature>
<sequence>MAFWVVDRGRSPWASGHVPYFVGGKRRVSHSEGGDIGDSFEYKRTRFGLDHFRADEYGQSPNQEEYNYCNNNRFAVPSNGLSGSRYRSAVGDCFHYPDDDDRYHLEQEYDRDIDATPPPPPAAFPTRNFIPVKNGTFYVIQERSSTPEHPPVSPLGFGPGAAPEMGPVLAPPGFGAPVPGACAMERTESGLSVSSDTTSYSLANLGPEDEDNAVYVGDLEAAHQVLDHIASRRRYPDSRHNRILKALISPKAPGNTPDWTLDNDALGSIFSAANELFFANRLTGRVAWDWSHPASEQYEVHIVGTTAVRRSRPPDSRHSGWHGYEMLIVLSSPILRDTKYNRRLLISTFLHEMIHSYLFVACGIKAGHDGGHTEGFRLIAEAIDDWVGRGHLRLGEMEADLEQFREPNYKYAYERETRSVSMDGERRMRRGSPWRGRDDSADREEHDFYPIEPRPMPPQQQHFHQQQLRQHPNYDGWQWPEQDRFCTHGARGAGSPYV</sequence>
<keyword evidence="4" id="KW-1185">Reference proteome</keyword>
<name>A0A9P8WLL6_9HYPO</name>
<protein>
    <recommendedName>
        <fullName evidence="2">SprT-like domain-containing protein</fullName>
    </recommendedName>
</protein>
<evidence type="ECO:0000313" key="3">
    <source>
        <dbReference type="EMBL" id="KAH6900014.1"/>
    </source>
</evidence>
<feature type="region of interest" description="Disordered" evidence="1">
    <location>
        <begin position="420"/>
        <end position="481"/>
    </location>
</feature>
<reference evidence="3 4" key="1">
    <citation type="journal article" date="2021" name="Nat. Commun.">
        <title>Genetic determinants of endophytism in the Arabidopsis root mycobiome.</title>
        <authorList>
            <person name="Mesny F."/>
            <person name="Miyauchi S."/>
            <person name="Thiergart T."/>
            <person name="Pickel B."/>
            <person name="Atanasova L."/>
            <person name="Karlsson M."/>
            <person name="Huettel B."/>
            <person name="Barry K.W."/>
            <person name="Haridas S."/>
            <person name="Chen C."/>
            <person name="Bauer D."/>
            <person name="Andreopoulos W."/>
            <person name="Pangilinan J."/>
            <person name="LaButti K."/>
            <person name="Riley R."/>
            <person name="Lipzen A."/>
            <person name="Clum A."/>
            <person name="Drula E."/>
            <person name="Henrissat B."/>
            <person name="Kohler A."/>
            <person name="Grigoriev I.V."/>
            <person name="Martin F.M."/>
            <person name="Hacquard S."/>
        </authorList>
    </citation>
    <scope>NUCLEOTIDE SEQUENCE [LARGE SCALE GENOMIC DNA]</scope>
    <source>
        <strain evidence="3 4">MPI-CAGE-CH-0241</strain>
    </source>
</reference>
<gene>
    <name evidence="3" type="ORF">B0T10DRAFT_452545</name>
</gene>
<evidence type="ECO:0000256" key="1">
    <source>
        <dbReference type="SAM" id="MobiDB-lite"/>
    </source>
</evidence>
<comment type="caution">
    <text evidence="3">The sequence shown here is derived from an EMBL/GenBank/DDBJ whole genome shotgun (WGS) entry which is preliminary data.</text>
</comment>
<dbReference type="EMBL" id="JAGPYM010000001">
    <property type="protein sequence ID" value="KAH6900014.1"/>
    <property type="molecule type" value="Genomic_DNA"/>
</dbReference>
<feature type="compositionally biased region" description="Low complexity" evidence="1">
    <location>
        <begin position="459"/>
        <end position="471"/>
    </location>
</feature>
<accession>A0A9P8WLL6</accession>
<evidence type="ECO:0000313" key="4">
    <source>
        <dbReference type="Proteomes" id="UP000777438"/>
    </source>
</evidence>
<evidence type="ECO:0000259" key="2">
    <source>
        <dbReference type="Pfam" id="PF10263"/>
    </source>
</evidence>
<dbReference type="GO" id="GO:0006950">
    <property type="term" value="P:response to stress"/>
    <property type="evidence" value="ECO:0007669"/>
    <property type="project" value="UniProtKB-ARBA"/>
</dbReference>
<dbReference type="AlphaFoldDB" id="A0A9P8WLL6"/>
<dbReference type="InterPro" id="IPR006640">
    <property type="entry name" value="SprT-like_domain"/>
</dbReference>
<dbReference type="OrthoDB" id="5236983at2759"/>
<feature type="domain" description="SprT-like" evidence="2">
    <location>
        <begin position="268"/>
        <end position="387"/>
    </location>
</feature>
<dbReference type="Proteomes" id="UP000777438">
    <property type="component" value="Unassembled WGS sequence"/>
</dbReference>
<organism evidence="3 4">
    <name type="scientific">Thelonectria olida</name>
    <dbReference type="NCBI Taxonomy" id="1576542"/>
    <lineage>
        <taxon>Eukaryota</taxon>
        <taxon>Fungi</taxon>
        <taxon>Dikarya</taxon>
        <taxon>Ascomycota</taxon>
        <taxon>Pezizomycotina</taxon>
        <taxon>Sordariomycetes</taxon>
        <taxon>Hypocreomycetidae</taxon>
        <taxon>Hypocreales</taxon>
        <taxon>Nectriaceae</taxon>
        <taxon>Thelonectria</taxon>
    </lineage>
</organism>
<proteinExistence type="predicted"/>
<dbReference type="Pfam" id="PF10263">
    <property type="entry name" value="SprT-like"/>
    <property type="match status" value="1"/>
</dbReference>